<reference evidence="1 2" key="1">
    <citation type="submission" date="2019-10" db="EMBL/GenBank/DDBJ databases">
        <authorList>
            <person name="Palmer J.M."/>
        </authorList>
    </citation>
    <scope>NUCLEOTIDE SEQUENCE [LARGE SCALE GENOMIC DNA]</scope>
    <source>
        <strain evidence="1 2">TWF718</strain>
    </source>
</reference>
<protein>
    <submittedName>
        <fullName evidence="1">Uncharacterized protein</fullName>
    </submittedName>
</protein>
<name>A0AAN8RFC6_9PEZI</name>
<proteinExistence type="predicted"/>
<dbReference type="EMBL" id="JAVHNR010000007">
    <property type="protein sequence ID" value="KAK6337090.1"/>
    <property type="molecule type" value="Genomic_DNA"/>
</dbReference>
<comment type="caution">
    <text evidence="1">The sequence shown here is derived from an EMBL/GenBank/DDBJ whole genome shotgun (WGS) entry which is preliminary data.</text>
</comment>
<keyword evidence="2" id="KW-1185">Reference proteome</keyword>
<dbReference type="AlphaFoldDB" id="A0AAN8RFC6"/>
<accession>A0AAN8RFC6</accession>
<evidence type="ECO:0000313" key="1">
    <source>
        <dbReference type="EMBL" id="KAK6337090.1"/>
    </source>
</evidence>
<sequence length="254" mass="28654">MWRDIINALGHMYRDVDIQLQYLKVDKDVARVIYEALRGMNGDRRPCRFVFTFNSLAGALHMDTPTAMHEFSNAWINGEFFQWMIHGLIPKSANAEFALPTCPVFDKFQSPYCGSISEPDGTIWNLNNDFPAIVLEVGWGDDWPKLQEDVHIWFKGSGGQVRVVLVMSFARSDTGLDGFLDVVFVKDGSLETQRKEIWPVPENVECDPFVTIGELYGSDVPEGYDADTRLPLRLSALRAKAAAVLSKETLSLMQ</sequence>
<dbReference type="Proteomes" id="UP001313282">
    <property type="component" value="Unassembled WGS sequence"/>
</dbReference>
<gene>
    <name evidence="1" type="ORF">TWF718_009876</name>
</gene>
<organism evidence="1 2">
    <name type="scientific">Orbilia javanica</name>
    <dbReference type="NCBI Taxonomy" id="47235"/>
    <lineage>
        <taxon>Eukaryota</taxon>
        <taxon>Fungi</taxon>
        <taxon>Dikarya</taxon>
        <taxon>Ascomycota</taxon>
        <taxon>Pezizomycotina</taxon>
        <taxon>Orbiliomycetes</taxon>
        <taxon>Orbiliales</taxon>
        <taxon>Orbiliaceae</taxon>
        <taxon>Orbilia</taxon>
    </lineage>
</organism>
<evidence type="ECO:0000313" key="2">
    <source>
        <dbReference type="Proteomes" id="UP001313282"/>
    </source>
</evidence>